<dbReference type="InterPro" id="IPR011009">
    <property type="entry name" value="Kinase-like_dom_sf"/>
</dbReference>
<dbReference type="OrthoDB" id="339325at2759"/>
<dbReference type="Gene3D" id="1.10.510.10">
    <property type="entry name" value="Transferase(Phosphotransferase) domain 1"/>
    <property type="match status" value="1"/>
</dbReference>
<evidence type="ECO:0000313" key="3">
    <source>
        <dbReference type="Proteomes" id="UP000030762"/>
    </source>
</evidence>
<dbReference type="RefSeq" id="XP_008612947.1">
    <property type="nucleotide sequence ID" value="XM_008614725.1"/>
</dbReference>
<keyword evidence="2" id="KW-0808">Transferase</keyword>
<dbReference type="EMBL" id="JH767158">
    <property type="protein sequence ID" value="EQC33724.1"/>
    <property type="molecule type" value="Genomic_DNA"/>
</dbReference>
<organism evidence="2 3">
    <name type="scientific">Saprolegnia diclina (strain VS20)</name>
    <dbReference type="NCBI Taxonomy" id="1156394"/>
    <lineage>
        <taxon>Eukaryota</taxon>
        <taxon>Sar</taxon>
        <taxon>Stramenopiles</taxon>
        <taxon>Oomycota</taxon>
        <taxon>Saprolegniomycetes</taxon>
        <taxon>Saprolegniales</taxon>
        <taxon>Saprolegniaceae</taxon>
        <taxon>Saprolegnia</taxon>
    </lineage>
</organism>
<dbReference type="STRING" id="1156394.T0Q773"/>
<gene>
    <name evidence="2" type="ORF">SDRG_08827</name>
</gene>
<sequence>MTPIDTSLLIFGPKSAMAAIRSPFKEVFDGTYKGECVLIHALPLNQSTGKAVPTLLRISALMRKARHPNVLEFVGMGSDKTRSLMLTEATDHGTLSNHLEQNSPRNVRGSIKILRDVANGMRWVHDNGILHRALTAASIHVTRAGEAKVGNFEFARQDALFGVRTNFGIPSYAAPEILSRTPIYTEKIDVYSFAMLIVEVVTTQQPFANIKAPQATLMKYIVQRNYRPVFVRTSEWPAALFELMEKCWDANPVLRPSFNEIVECLEAILAADALHQ</sequence>
<dbReference type="OMA" id="QQPFANI"/>
<dbReference type="GeneID" id="19949554"/>
<dbReference type="VEuPathDB" id="FungiDB:SDRG_08827"/>
<dbReference type="GO" id="GO:0004674">
    <property type="term" value="F:protein serine/threonine kinase activity"/>
    <property type="evidence" value="ECO:0007669"/>
    <property type="project" value="TreeGrafter"/>
</dbReference>
<dbReference type="GO" id="GO:0005524">
    <property type="term" value="F:ATP binding"/>
    <property type="evidence" value="ECO:0007669"/>
    <property type="project" value="InterPro"/>
</dbReference>
<feature type="domain" description="Protein kinase" evidence="1">
    <location>
        <begin position="13"/>
        <end position="269"/>
    </location>
</feature>
<dbReference type="AlphaFoldDB" id="T0Q773"/>
<dbReference type="InterPro" id="IPR000719">
    <property type="entry name" value="Prot_kinase_dom"/>
</dbReference>
<accession>T0Q773</accession>
<evidence type="ECO:0000313" key="2">
    <source>
        <dbReference type="EMBL" id="EQC33724.1"/>
    </source>
</evidence>
<dbReference type="InParanoid" id="T0Q773"/>
<dbReference type="PROSITE" id="PS50011">
    <property type="entry name" value="PROTEIN_KINASE_DOM"/>
    <property type="match status" value="1"/>
</dbReference>
<dbReference type="eggNOG" id="KOG0192">
    <property type="taxonomic scope" value="Eukaryota"/>
</dbReference>
<dbReference type="Proteomes" id="UP000030762">
    <property type="component" value="Unassembled WGS sequence"/>
</dbReference>
<evidence type="ECO:0000259" key="1">
    <source>
        <dbReference type="PROSITE" id="PS50011"/>
    </source>
</evidence>
<dbReference type="Pfam" id="PF07714">
    <property type="entry name" value="PK_Tyr_Ser-Thr"/>
    <property type="match status" value="1"/>
</dbReference>
<keyword evidence="2" id="KW-0418">Kinase</keyword>
<dbReference type="InterPro" id="IPR001245">
    <property type="entry name" value="Ser-Thr/Tyr_kinase_cat_dom"/>
</dbReference>
<dbReference type="InterPro" id="IPR051681">
    <property type="entry name" value="Ser/Thr_Kinases-Pseudokinases"/>
</dbReference>
<reference evidence="2 3" key="1">
    <citation type="submission" date="2012-04" db="EMBL/GenBank/DDBJ databases">
        <title>The Genome Sequence of Saprolegnia declina VS20.</title>
        <authorList>
            <consortium name="The Broad Institute Genome Sequencing Platform"/>
            <person name="Russ C."/>
            <person name="Nusbaum C."/>
            <person name="Tyler B."/>
            <person name="van West P."/>
            <person name="Dieguez-Uribeondo J."/>
            <person name="de Bruijn I."/>
            <person name="Tripathy S."/>
            <person name="Jiang R."/>
            <person name="Young S.K."/>
            <person name="Zeng Q."/>
            <person name="Gargeya S."/>
            <person name="Fitzgerald M."/>
            <person name="Haas B."/>
            <person name="Abouelleil A."/>
            <person name="Alvarado L."/>
            <person name="Arachchi H.M."/>
            <person name="Berlin A."/>
            <person name="Chapman S.B."/>
            <person name="Goldberg J."/>
            <person name="Griggs A."/>
            <person name="Gujja S."/>
            <person name="Hansen M."/>
            <person name="Howarth C."/>
            <person name="Imamovic A."/>
            <person name="Larimer J."/>
            <person name="McCowen C."/>
            <person name="Montmayeur A."/>
            <person name="Murphy C."/>
            <person name="Neiman D."/>
            <person name="Pearson M."/>
            <person name="Priest M."/>
            <person name="Roberts A."/>
            <person name="Saif S."/>
            <person name="Shea T."/>
            <person name="Sisk P."/>
            <person name="Sykes S."/>
            <person name="Wortman J."/>
            <person name="Nusbaum C."/>
            <person name="Birren B."/>
        </authorList>
    </citation>
    <scope>NUCLEOTIDE SEQUENCE [LARGE SCALE GENOMIC DNA]</scope>
    <source>
        <strain evidence="2 3">VS20</strain>
    </source>
</reference>
<keyword evidence="3" id="KW-1185">Reference proteome</keyword>
<dbReference type="PANTHER" id="PTHR44329">
    <property type="entry name" value="SERINE/THREONINE-PROTEIN KINASE TNNI3K-RELATED"/>
    <property type="match status" value="1"/>
</dbReference>
<proteinExistence type="predicted"/>
<name>T0Q773_SAPDV</name>
<protein>
    <submittedName>
        <fullName evidence="2">TKL protein kinase</fullName>
    </submittedName>
</protein>
<dbReference type="SUPFAM" id="SSF56112">
    <property type="entry name" value="Protein kinase-like (PK-like)"/>
    <property type="match status" value="1"/>
</dbReference>